<keyword evidence="1" id="KW-0812">Transmembrane</keyword>
<evidence type="ECO:0000313" key="2">
    <source>
        <dbReference type="EMBL" id="MET3584055.1"/>
    </source>
</evidence>
<keyword evidence="1" id="KW-0472">Membrane</keyword>
<sequence>MTYGENLWLFFTLLFGVIVVPGMDMIFVLANSLQQATGKPSVVERSPA</sequence>
<evidence type="ECO:0000256" key="1">
    <source>
        <dbReference type="SAM" id="Phobius"/>
    </source>
</evidence>
<name>A0ABV2H0J8_9HYPH</name>
<evidence type="ECO:0000313" key="3">
    <source>
        <dbReference type="Proteomes" id="UP001549031"/>
    </source>
</evidence>
<dbReference type="Proteomes" id="UP001549031">
    <property type="component" value="Unassembled WGS sequence"/>
</dbReference>
<keyword evidence="1" id="KW-1133">Transmembrane helix</keyword>
<feature type="transmembrane region" description="Helical" evidence="1">
    <location>
        <begin position="6"/>
        <end position="30"/>
    </location>
</feature>
<reference evidence="2 3" key="1">
    <citation type="submission" date="2024-06" db="EMBL/GenBank/DDBJ databases">
        <title>Genomic Encyclopedia of Type Strains, Phase IV (KMG-IV): sequencing the most valuable type-strain genomes for metagenomic binning, comparative biology and taxonomic classification.</title>
        <authorList>
            <person name="Goeker M."/>
        </authorList>
    </citation>
    <scope>NUCLEOTIDE SEQUENCE [LARGE SCALE GENOMIC DNA]</scope>
    <source>
        <strain evidence="2 3">DSM 105042</strain>
    </source>
</reference>
<dbReference type="EMBL" id="JBEPLJ010000001">
    <property type="protein sequence ID" value="MET3584055.1"/>
    <property type="molecule type" value="Genomic_DNA"/>
</dbReference>
<comment type="caution">
    <text evidence="2">The sequence shown here is derived from an EMBL/GenBank/DDBJ whole genome shotgun (WGS) entry which is preliminary data.</text>
</comment>
<gene>
    <name evidence="2" type="ORF">ABID21_000147</name>
</gene>
<proteinExistence type="predicted"/>
<keyword evidence="3" id="KW-1185">Reference proteome</keyword>
<organism evidence="2 3">
    <name type="scientific">Pseudorhizobium tarimense</name>
    <dbReference type="NCBI Taxonomy" id="1079109"/>
    <lineage>
        <taxon>Bacteria</taxon>
        <taxon>Pseudomonadati</taxon>
        <taxon>Pseudomonadota</taxon>
        <taxon>Alphaproteobacteria</taxon>
        <taxon>Hyphomicrobiales</taxon>
        <taxon>Rhizobiaceae</taxon>
        <taxon>Rhizobium/Agrobacterium group</taxon>
        <taxon>Pseudorhizobium</taxon>
    </lineage>
</organism>
<accession>A0ABV2H0J8</accession>
<protein>
    <submittedName>
        <fullName evidence="2">Threonine/homoserine/homoserine lactone efflux protein</fullName>
    </submittedName>
</protein>